<dbReference type="AlphaFoldDB" id="A0A844AQN4"/>
<feature type="transmembrane region" description="Helical" evidence="1">
    <location>
        <begin position="65"/>
        <end position="86"/>
    </location>
</feature>
<organism evidence="2 3">
    <name type="scientific">Tritonibacter aquimaris</name>
    <dbReference type="NCBI Taxonomy" id="2663379"/>
    <lineage>
        <taxon>Bacteria</taxon>
        <taxon>Pseudomonadati</taxon>
        <taxon>Pseudomonadota</taxon>
        <taxon>Alphaproteobacteria</taxon>
        <taxon>Rhodobacterales</taxon>
        <taxon>Paracoccaceae</taxon>
        <taxon>Tritonibacter</taxon>
    </lineage>
</organism>
<name>A0A844AQN4_9RHOB</name>
<proteinExistence type="predicted"/>
<dbReference type="EMBL" id="WIXK01000001">
    <property type="protein sequence ID" value="MQY41318.1"/>
    <property type="molecule type" value="Genomic_DNA"/>
</dbReference>
<keyword evidence="1" id="KW-0812">Transmembrane</keyword>
<feature type="transmembrane region" description="Helical" evidence="1">
    <location>
        <begin position="36"/>
        <end position="53"/>
    </location>
</feature>
<dbReference type="InterPro" id="IPR047784">
    <property type="entry name" value="TrgA"/>
</dbReference>
<reference evidence="2 3" key="1">
    <citation type="submission" date="2019-10" db="EMBL/GenBank/DDBJ databases">
        <title>Epibacterium sp. nov., isolated from seawater.</title>
        <authorList>
            <person name="Zhang X."/>
            <person name="Li N."/>
        </authorList>
    </citation>
    <scope>NUCLEOTIDE SEQUENCE [LARGE SCALE GENOMIC DNA]</scope>
    <source>
        <strain evidence="2 3">SM1969</strain>
    </source>
</reference>
<dbReference type="NCBIfam" id="NF033773">
    <property type="entry name" value="tellur_TrgA"/>
    <property type="match status" value="1"/>
</dbReference>
<gene>
    <name evidence="2" type="ORF">GG681_01585</name>
</gene>
<keyword evidence="1" id="KW-1133">Transmembrane helix</keyword>
<dbReference type="Proteomes" id="UP000436694">
    <property type="component" value="Unassembled WGS sequence"/>
</dbReference>
<accession>A0A844AQN4</accession>
<keyword evidence="1" id="KW-0472">Membrane</keyword>
<comment type="caution">
    <text evidence="2">The sequence shown here is derived from an EMBL/GenBank/DDBJ whole genome shotgun (WGS) entry which is preliminary data.</text>
</comment>
<protein>
    <submittedName>
        <fullName evidence="2">TrgA family protein</fullName>
    </submittedName>
</protein>
<evidence type="ECO:0000313" key="3">
    <source>
        <dbReference type="Proteomes" id="UP000436694"/>
    </source>
</evidence>
<sequence>MPTATRMIAAILLAFLAFVVSGQVMPLLPEGTDFGYFTHVNMGLAIVVGWVYMGRRVGDGFVPALNNGLTGVALLVLFALFAQGAWEMFRMANRNFYDGPFEALGAIFEIALDFFFVIAVPKIWATLIVGGCMIGLVAENISKRWK</sequence>
<evidence type="ECO:0000313" key="2">
    <source>
        <dbReference type="EMBL" id="MQY41318.1"/>
    </source>
</evidence>
<evidence type="ECO:0000256" key="1">
    <source>
        <dbReference type="SAM" id="Phobius"/>
    </source>
</evidence>
<keyword evidence="3" id="KW-1185">Reference proteome</keyword>
<feature type="transmembrane region" description="Helical" evidence="1">
    <location>
        <begin position="106"/>
        <end position="138"/>
    </location>
</feature>